<proteinExistence type="predicted"/>
<name>A0A7W9ZMP7_RHILE</name>
<dbReference type="Proteomes" id="UP000517187">
    <property type="component" value="Unassembled WGS sequence"/>
</dbReference>
<dbReference type="AlphaFoldDB" id="A0A7W9ZMP7"/>
<organism evidence="2 3">
    <name type="scientific">Rhizobium leguminosarum</name>
    <dbReference type="NCBI Taxonomy" id="384"/>
    <lineage>
        <taxon>Bacteria</taxon>
        <taxon>Pseudomonadati</taxon>
        <taxon>Pseudomonadota</taxon>
        <taxon>Alphaproteobacteria</taxon>
        <taxon>Hyphomicrobiales</taxon>
        <taxon>Rhizobiaceae</taxon>
        <taxon>Rhizobium/Agrobacterium group</taxon>
        <taxon>Rhizobium</taxon>
    </lineage>
</organism>
<evidence type="ECO:0000256" key="1">
    <source>
        <dbReference type="SAM" id="MobiDB-lite"/>
    </source>
</evidence>
<accession>A0A7W9ZMP7</accession>
<feature type="region of interest" description="Disordered" evidence="1">
    <location>
        <begin position="1"/>
        <end position="30"/>
    </location>
</feature>
<evidence type="ECO:0000313" key="3">
    <source>
        <dbReference type="Proteomes" id="UP000517187"/>
    </source>
</evidence>
<protein>
    <submittedName>
        <fullName evidence="2">Uncharacterized protein</fullName>
    </submittedName>
</protein>
<dbReference type="EMBL" id="JACIIJ010000001">
    <property type="protein sequence ID" value="MBB6219515.1"/>
    <property type="molecule type" value="Genomic_DNA"/>
</dbReference>
<reference evidence="2 3" key="1">
    <citation type="submission" date="2020-08" db="EMBL/GenBank/DDBJ databases">
        <title>Genomic Encyclopedia of Type Strains, Phase IV (KMG-V): Genome sequencing to study the core and pangenomes of soil and plant-associated prokaryotes.</title>
        <authorList>
            <person name="Whitman W."/>
        </authorList>
    </citation>
    <scope>NUCLEOTIDE SEQUENCE [LARGE SCALE GENOMIC DNA]</scope>
    <source>
        <strain evidence="2 3">SEMIA 4011</strain>
    </source>
</reference>
<sequence>MSDIEKDAKGQYAKSIADRKSTGVHSAKPQ</sequence>
<comment type="caution">
    <text evidence="2">The sequence shown here is derived from an EMBL/GenBank/DDBJ whole genome shotgun (WGS) entry which is preliminary data.</text>
</comment>
<evidence type="ECO:0000313" key="2">
    <source>
        <dbReference type="EMBL" id="MBB6219515.1"/>
    </source>
</evidence>
<gene>
    <name evidence="2" type="ORF">GGE66_000459</name>
</gene>